<protein>
    <submittedName>
        <fullName evidence="1">DNA-binding protein</fullName>
    </submittedName>
</protein>
<organism evidence="1 2">
    <name type="scientific">Lactobacillus nasalidis</name>
    <dbReference type="NCBI Taxonomy" id="2797258"/>
    <lineage>
        <taxon>Bacteria</taxon>
        <taxon>Bacillati</taxon>
        <taxon>Bacillota</taxon>
        <taxon>Bacilli</taxon>
        <taxon>Lactobacillales</taxon>
        <taxon>Lactobacillaceae</taxon>
        <taxon>Lactobacillus</taxon>
    </lineage>
</organism>
<accession>A0ABQ3W9P1</accession>
<dbReference type="RefSeq" id="WP_201336352.1">
    <property type="nucleotide sequence ID" value="NZ_BOCI01000473.1"/>
</dbReference>
<dbReference type="InterPro" id="IPR003772">
    <property type="entry name" value="YceD"/>
</dbReference>
<sequence length="186" mass="21246">MLELSFFQIKNSREPLTQVSADLTFADGFYERSKDLLYEVKNAHVEGQLFYDEPFVTGNFQVEADLLVPSSRSLEAVPLHQKFSFVENYSDHEPTQEEKQLGLMIIPLADDRIDVQTAVEDNILLNIPTTILTEQEATEGLYPEGQGWEVVSEQDFAEQKKDQVNPAFAQLQDLLDKMQADENEEK</sequence>
<keyword evidence="1" id="KW-0238">DNA-binding</keyword>
<reference evidence="2" key="1">
    <citation type="submission" date="2021-01" db="EMBL/GenBank/DDBJ databases">
        <title>Draft genome sequence of Nasalis larvatus strain YZ03.</title>
        <authorList>
            <person name="Suzuki-Hashido N."/>
            <person name="Tsuchida S."/>
            <person name="Hayakawa T."/>
        </authorList>
    </citation>
    <scope>NUCLEOTIDE SEQUENCE [LARGE SCALE GENOMIC DNA]</scope>
    <source>
        <strain evidence="2">YZ03</strain>
    </source>
</reference>
<dbReference type="Pfam" id="PF02620">
    <property type="entry name" value="YceD"/>
    <property type="match status" value="1"/>
</dbReference>
<comment type="caution">
    <text evidence="1">The sequence shown here is derived from an EMBL/GenBank/DDBJ whole genome shotgun (WGS) entry which is preliminary data.</text>
</comment>
<dbReference type="Proteomes" id="UP000616547">
    <property type="component" value="Unassembled WGS sequence"/>
</dbReference>
<evidence type="ECO:0000313" key="2">
    <source>
        <dbReference type="Proteomes" id="UP000616547"/>
    </source>
</evidence>
<gene>
    <name evidence="1" type="ORF">lacNasYZ03_17570</name>
</gene>
<name>A0ABQ3W9P1_9LACO</name>
<evidence type="ECO:0000313" key="1">
    <source>
        <dbReference type="EMBL" id="GHW02070.1"/>
    </source>
</evidence>
<proteinExistence type="predicted"/>
<dbReference type="GO" id="GO:0003677">
    <property type="term" value="F:DNA binding"/>
    <property type="evidence" value="ECO:0007669"/>
    <property type="project" value="UniProtKB-KW"/>
</dbReference>
<keyword evidence="2" id="KW-1185">Reference proteome</keyword>
<dbReference type="EMBL" id="BOCI01000473">
    <property type="protein sequence ID" value="GHW02070.1"/>
    <property type="molecule type" value="Genomic_DNA"/>
</dbReference>